<sequence>MKTTARPQKATSKMDLKEIERAIAAGLESLAAVEPMRLSEWAAKNFYLSAESSYVEQAWEAYPYQVAIMDAMSNDEIEEVTFMKSARVGYTKMILAAVGYFAEHKRRNQALWQPTDDDSDEFCKTELEPMLRDVPAMMKVFPSFQAKSKANTLRQKKFLTSVLHLRGGKAAKNYRRLSVDVSILDEVDGFDQNVEKEGSPITLARKRIEGATFPKLIGGSTPKLKGLSLIEARHDQADLQFKRHIPCKHCSEMITLRWGGKDKSFGMKWINDDPSTVMHMCDLCDGQMTQADYLEVWGQGRWIAQDGSYIDDGDGSFHAQDGARIPVPKKVAFHVWTAYSPQTSWAQIVDEFLSAQRKAKAGDKSELQTFVNTTLGETWEEDVEKADIHALMQRAEPYPLRVVQMGGLVLVAGIDVQDNRFEVVVWAVGRGEEMWVVDYMVLAANPAVPADWEKLSFYMETRFQHMAGGTLGVEGYTIDTGGHFTHQAYAWARMQQAKGRRCFASKGDSRLGGPVKGRSSLQDVNYAGKVIKSGIKLWLVGTDTAKDLIFGRLNVTQSGPGCLHFSQDLPAEFYHQLTAEARVKVRTVSGEQYRWVPLRKRNEVLDCTVLAMFSAHMLDLHRYTERMWERLEAAVQPAVADMFASPPPAPMASAGPAESIEINNPPARVQVPAPMPPPSSGGRRVRSRGIER</sequence>
<feature type="domain" description="Phage terminase large subunit GpA ATPase" evidence="2">
    <location>
        <begin position="58"/>
        <end position="302"/>
    </location>
</feature>
<dbReference type="PANTHER" id="PTHR34413:SF2">
    <property type="entry name" value="PROPHAGE TAIL FIBER ASSEMBLY PROTEIN HOMOLOG TFAE-RELATED"/>
    <property type="match status" value="1"/>
</dbReference>
<dbReference type="PANTHER" id="PTHR34413">
    <property type="entry name" value="PROPHAGE TAIL FIBER ASSEMBLY PROTEIN HOMOLOG TFAE-RELATED-RELATED"/>
    <property type="match status" value="1"/>
</dbReference>
<reference evidence="4 5" key="1">
    <citation type="journal article" date="2010" name="Int. J. Syst. Evol. Microbiol.">
        <title>Reclassification of Herbaspirillum putei as a later heterotypic synonym of Herbaspirillum huttiense, with the description of H. huttiense subsp. huttiense subsp. nov. and H. huttiense subsp. putei subsp. nov., comb. nov., and description of Herbaspirillum aquaticum sp. nov.</title>
        <authorList>
            <person name="Dobritsa A.P."/>
            <person name="Reddy M.C."/>
            <person name="Samadpour M."/>
        </authorList>
    </citation>
    <scope>NUCLEOTIDE SEQUENCE [LARGE SCALE GENOMIC DNA]</scope>
    <source>
        <strain evidence="4 5">IEH 4430</strain>
    </source>
</reference>
<dbReference type="InterPro" id="IPR027417">
    <property type="entry name" value="P-loop_NTPase"/>
</dbReference>
<evidence type="ECO:0000313" key="4">
    <source>
        <dbReference type="EMBL" id="OWY32013.1"/>
    </source>
</evidence>
<dbReference type="GO" id="GO:0016887">
    <property type="term" value="F:ATP hydrolysis activity"/>
    <property type="evidence" value="ECO:0007669"/>
    <property type="project" value="InterPro"/>
</dbReference>
<evidence type="ECO:0000259" key="2">
    <source>
        <dbReference type="Pfam" id="PF05876"/>
    </source>
</evidence>
<comment type="caution">
    <text evidence="4">The sequence shown here is derived from an EMBL/GenBank/DDBJ whole genome shotgun (WGS) entry which is preliminary data.</text>
</comment>
<dbReference type="InterPro" id="IPR046453">
    <property type="entry name" value="GpA_ATPase"/>
</dbReference>
<evidence type="ECO:0000256" key="1">
    <source>
        <dbReference type="SAM" id="MobiDB-lite"/>
    </source>
</evidence>
<feature type="domain" description="Terminase large subunit GpA endonuclease" evidence="3">
    <location>
        <begin position="331"/>
        <end position="622"/>
    </location>
</feature>
<protein>
    <submittedName>
        <fullName evidence="4">Terminase</fullName>
    </submittedName>
</protein>
<dbReference type="Proteomes" id="UP000214747">
    <property type="component" value="Unassembled WGS sequence"/>
</dbReference>
<evidence type="ECO:0000259" key="3">
    <source>
        <dbReference type="Pfam" id="PF20454"/>
    </source>
</evidence>
<gene>
    <name evidence="4" type="ORF">CEJ45_23345</name>
</gene>
<dbReference type="EMBL" id="NJGV01000031">
    <property type="protein sequence ID" value="OWY32013.1"/>
    <property type="molecule type" value="Genomic_DNA"/>
</dbReference>
<dbReference type="GO" id="GO:0004519">
    <property type="term" value="F:endonuclease activity"/>
    <property type="evidence" value="ECO:0007669"/>
    <property type="project" value="InterPro"/>
</dbReference>
<dbReference type="InterPro" id="IPR008866">
    <property type="entry name" value="Phage_lambda_GpA-like"/>
</dbReference>
<dbReference type="Pfam" id="PF05876">
    <property type="entry name" value="GpA_ATPase"/>
    <property type="match status" value="1"/>
</dbReference>
<dbReference type="InterPro" id="IPR051220">
    <property type="entry name" value="TFA_Chaperone"/>
</dbReference>
<dbReference type="Gene3D" id="3.40.50.300">
    <property type="entry name" value="P-loop containing nucleotide triphosphate hydrolases"/>
    <property type="match status" value="1"/>
</dbReference>
<dbReference type="GO" id="GO:0005524">
    <property type="term" value="F:ATP binding"/>
    <property type="evidence" value="ECO:0007669"/>
    <property type="project" value="InterPro"/>
</dbReference>
<name>A0A225SLS1_9BURK</name>
<feature type="region of interest" description="Disordered" evidence="1">
    <location>
        <begin position="646"/>
        <end position="692"/>
    </location>
</feature>
<dbReference type="AlphaFoldDB" id="A0A225SLS1"/>
<feature type="compositionally biased region" description="Basic residues" evidence="1">
    <location>
        <begin position="683"/>
        <end position="692"/>
    </location>
</feature>
<dbReference type="InterPro" id="IPR046454">
    <property type="entry name" value="GpA_endonuclease"/>
</dbReference>
<proteinExistence type="inferred from homology"/>
<keyword evidence="5" id="KW-1185">Reference proteome</keyword>
<accession>A0A225SLS1</accession>
<organism evidence="4 5">
    <name type="scientific">Herbaspirillum aquaticum</name>
    <dbReference type="NCBI Taxonomy" id="568783"/>
    <lineage>
        <taxon>Bacteria</taxon>
        <taxon>Pseudomonadati</taxon>
        <taxon>Pseudomonadota</taxon>
        <taxon>Betaproteobacteria</taxon>
        <taxon>Burkholderiales</taxon>
        <taxon>Oxalobacteraceae</taxon>
        <taxon>Herbaspirillum</taxon>
    </lineage>
</organism>
<dbReference type="Pfam" id="PF20454">
    <property type="entry name" value="GpA_nuclease"/>
    <property type="match status" value="1"/>
</dbReference>
<dbReference type="HAMAP" id="MF_04144">
    <property type="entry name" value="TERL_LAMBDA"/>
    <property type="match status" value="1"/>
</dbReference>
<evidence type="ECO:0000313" key="5">
    <source>
        <dbReference type="Proteomes" id="UP000214747"/>
    </source>
</evidence>